<feature type="signal peptide" evidence="1">
    <location>
        <begin position="1"/>
        <end position="20"/>
    </location>
</feature>
<proteinExistence type="predicted"/>
<keyword evidence="1" id="KW-0732">Signal</keyword>
<evidence type="ECO:0000313" key="3">
    <source>
        <dbReference type="Proteomes" id="UP000245137"/>
    </source>
</evidence>
<dbReference type="OrthoDB" id="9804182at2"/>
<dbReference type="EMBL" id="PUIV01000012">
    <property type="protein sequence ID" value="PWB94093.1"/>
    <property type="molecule type" value="Genomic_DNA"/>
</dbReference>
<feature type="chain" id="PRO_5015433015" evidence="1">
    <location>
        <begin position="21"/>
        <end position="189"/>
    </location>
</feature>
<name>A0A2U1SR73_METSR</name>
<dbReference type="RefSeq" id="WP_108917150.1">
    <property type="nucleotide sequence ID" value="NZ_BGJY01000002.1"/>
</dbReference>
<reference evidence="2 3" key="1">
    <citation type="journal article" date="2018" name="Appl. Microbiol. Biotechnol.">
        <title>Co-cultivation of the strictly anaerobic methanogen Methanosarcina barkeri with aerobic methanotrophs in an oxygen-limited membrane bioreactor.</title>
        <authorList>
            <person name="In 't Zandt M.H."/>
            <person name="van den Bosch T.J.M."/>
            <person name="Rijkers R."/>
            <person name="van Kessel M.A.H.J."/>
            <person name="Jetten M.S.M."/>
            <person name="Welte C.U."/>
        </authorList>
    </citation>
    <scope>NUCLEOTIDE SEQUENCE [LARGE SCALE GENOMIC DNA]</scope>
    <source>
        <strain evidence="2 3">DSM 17706</strain>
    </source>
</reference>
<sequence length="189" mass="20226">MRLHLAFLAALLSSASPVVAETAPLERILSATPIYLSDGGGRDLAVLVDNLDDGADLYVYLGLDQDALRAGAKPAFVKKNAAWNGGMAGQRPSLAVSDKGSLLIKSENDSIGRDRWSETLTVIRRNGALIVAGFTYATRDTIDPNAGKSCDLNFLAGKGTRNGKKIEIKARTIPLADWSDDNPPKECER</sequence>
<gene>
    <name evidence="2" type="ORF">C5689_09760</name>
</gene>
<accession>A0A2U1SR73</accession>
<evidence type="ECO:0000313" key="2">
    <source>
        <dbReference type="EMBL" id="PWB94093.1"/>
    </source>
</evidence>
<dbReference type="Proteomes" id="UP000245137">
    <property type="component" value="Unassembled WGS sequence"/>
</dbReference>
<protein>
    <submittedName>
        <fullName evidence="2">Uncharacterized protein</fullName>
    </submittedName>
</protein>
<evidence type="ECO:0000256" key="1">
    <source>
        <dbReference type="SAM" id="SignalP"/>
    </source>
</evidence>
<keyword evidence="3" id="KW-1185">Reference proteome</keyword>
<organism evidence="2 3">
    <name type="scientific">Methylosinus sporium</name>
    <dbReference type="NCBI Taxonomy" id="428"/>
    <lineage>
        <taxon>Bacteria</taxon>
        <taxon>Pseudomonadati</taxon>
        <taxon>Pseudomonadota</taxon>
        <taxon>Alphaproteobacteria</taxon>
        <taxon>Hyphomicrobiales</taxon>
        <taxon>Methylocystaceae</taxon>
        <taxon>Methylosinus</taxon>
    </lineage>
</organism>
<dbReference type="AlphaFoldDB" id="A0A2U1SR73"/>
<comment type="caution">
    <text evidence="2">The sequence shown here is derived from an EMBL/GenBank/DDBJ whole genome shotgun (WGS) entry which is preliminary data.</text>
</comment>